<feature type="signal peptide" evidence="1">
    <location>
        <begin position="1"/>
        <end position="19"/>
    </location>
</feature>
<evidence type="ECO:0000313" key="2">
    <source>
        <dbReference type="EMBL" id="MCW3788159.1"/>
    </source>
</evidence>
<keyword evidence="1" id="KW-0732">Signal</keyword>
<evidence type="ECO:0000256" key="1">
    <source>
        <dbReference type="SAM" id="SignalP"/>
    </source>
</evidence>
<organism evidence="2 3">
    <name type="scientific">Plebeiibacterium sediminum</name>
    <dbReference type="NCBI Taxonomy" id="2992112"/>
    <lineage>
        <taxon>Bacteria</taxon>
        <taxon>Pseudomonadati</taxon>
        <taxon>Bacteroidota</taxon>
        <taxon>Bacteroidia</taxon>
        <taxon>Marinilabiliales</taxon>
        <taxon>Marinilabiliaceae</taxon>
        <taxon>Plebeiibacterium</taxon>
    </lineage>
</organism>
<reference evidence="2" key="1">
    <citation type="submission" date="2022-10" db="EMBL/GenBank/DDBJ databases">
        <authorList>
            <person name="Yu W.X."/>
        </authorList>
    </citation>
    <scope>NUCLEOTIDE SEQUENCE</scope>
    <source>
        <strain evidence="2">AAT</strain>
    </source>
</reference>
<dbReference type="EMBL" id="JAPDPJ010000045">
    <property type="protein sequence ID" value="MCW3788159.1"/>
    <property type="molecule type" value="Genomic_DNA"/>
</dbReference>
<evidence type="ECO:0008006" key="4">
    <source>
        <dbReference type="Google" id="ProtNLM"/>
    </source>
</evidence>
<name>A0AAE3M6K5_9BACT</name>
<evidence type="ECO:0000313" key="3">
    <source>
        <dbReference type="Proteomes" id="UP001209229"/>
    </source>
</evidence>
<proteinExistence type="predicted"/>
<dbReference type="Proteomes" id="UP001209229">
    <property type="component" value="Unassembled WGS sequence"/>
</dbReference>
<comment type="caution">
    <text evidence="2">The sequence shown here is derived from an EMBL/GenBank/DDBJ whole genome shotgun (WGS) entry which is preliminary data.</text>
</comment>
<accession>A0AAE3M6K5</accession>
<protein>
    <recommendedName>
        <fullName evidence="4">DUF3575 domain-containing protein</fullName>
    </recommendedName>
</protein>
<feature type="chain" id="PRO_5042058074" description="DUF3575 domain-containing protein" evidence="1">
    <location>
        <begin position="20"/>
        <end position="202"/>
    </location>
</feature>
<dbReference type="RefSeq" id="WP_301191720.1">
    <property type="nucleotide sequence ID" value="NZ_JAPDPJ010000045.1"/>
</dbReference>
<keyword evidence="3" id="KW-1185">Reference proteome</keyword>
<gene>
    <name evidence="2" type="ORF">OM075_16930</name>
</gene>
<sequence>MKRTIISLLLLLSFIKPYAQESQVERNIFGVQLGMYPISFYNECRLFKEIALRSEIGFSYLYESTSSLYGYSSSSQWAIIPEINLEPRFYYNLKHRNNLGKRTNNNSANYLSINFGYKAVDLAIFKSNSLENVFSSIHIIPMYGVRRSIGNNFNFEFAAGIGREWTFEKYNYYNLITHKNKTYKNIESDIAFGLRLAIGYVF</sequence>
<dbReference type="AlphaFoldDB" id="A0AAE3M6K5"/>